<sequence>MSAITEVSYGNMKNALNRRIFAGEISAQFESVPAGPVCGVKSEPVFMGEEMTGQSEARDSTAGGDIDNIQTVQEEDKETGPSSKVYPPDEESESGDGPCEPEVGDDSSDSSEPGFESAPNQPTRLTTGQRTQGIRAESGELVSGRVVGRADKATGKYKDCYNFRWDLDGSISWADLKRDFSSTESKAFKYVGLNIVSYEDGSITLDQLQYTSTLTPVPVSRQRATVKSGELSESERSEYRALVGQLNWIATNARPDIAFDVFELSVACSRAIVADLLRLHKVIARVKTDIVKLYMPKMEELEDCYLECFSDASFANLAGNGSQGGVAIFLRDDGGKRCPVYWQPRKIKIAVKSTLSAEALALLECAETEVYLAKPA</sequence>
<feature type="region of interest" description="Disordered" evidence="1">
    <location>
        <begin position="47"/>
        <end position="139"/>
    </location>
</feature>
<gene>
    <name evidence="2" type="ORF">GWK47_007638</name>
</gene>
<accession>A0A8J4Y756</accession>
<dbReference type="OrthoDB" id="8030761at2759"/>
<comment type="caution">
    <text evidence="2">The sequence shown here is derived from an EMBL/GenBank/DDBJ whole genome shotgun (WGS) entry which is preliminary data.</text>
</comment>
<reference evidence="2" key="1">
    <citation type="submission" date="2020-07" db="EMBL/GenBank/DDBJ databases">
        <title>The High-quality genome of the commercially important snow crab, Chionoecetes opilio.</title>
        <authorList>
            <person name="Jeong J.-H."/>
            <person name="Ryu S."/>
        </authorList>
    </citation>
    <scope>NUCLEOTIDE SEQUENCE</scope>
    <source>
        <strain evidence="2">MADBK_172401_WGS</strain>
        <tissue evidence="2">Digestive gland</tissue>
    </source>
</reference>
<dbReference type="Proteomes" id="UP000770661">
    <property type="component" value="Unassembled WGS sequence"/>
</dbReference>
<proteinExistence type="predicted"/>
<evidence type="ECO:0000313" key="2">
    <source>
        <dbReference type="EMBL" id="KAG0718476.1"/>
    </source>
</evidence>
<dbReference type="AlphaFoldDB" id="A0A8J4Y756"/>
<organism evidence="2 3">
    <name type="scientific">Chionoecetes opilio</name>
    <name type="common">Atlantic snow crab</name>
    <name type="synonym">Cancer opilio</name>
    <dbReference type="NCBI Taxonomy" id="41210"/>
    <lineage>
        <taxon>Eukaryota</taxon>
        <taxon>Metazoa</taxon>
        <taxon>Ecdysozoa</taxon>
        <taxon>Arthropoda</taxon>
        <taxon>Crustacea</taxon>
        <taxon>Multicrustacea</taxon>
        <taxon>Malacostraca</taxon>
        <taxon>Eumalacostraca</taxon>
        <taxon>Eucarida</taxon>
        <taxon>Decapoda</taxon>
        <taxon>Pleocyemata</taxon>
        <taxon>Brachyura</taxon>
        <taxon>Eubrachyura</taxon>
        <taxon>Majoidea</taxon>
        <taxon>Majidae</taxon>
        <taxon>Chionoecetes</taxon>
    </lineage>
</organism>
<protein>
    <submittedName>
        <fullName evidence="2">Uncharacterized protein</fullName>
    </submittedName>
</protein>
<evidence type="ECO:0000313" key="3">
    <source>
        <dbReference type="Proteomes" id="UP000770661"/>
    </source>
</evidence>
<feature type="compositionally biased region" description="Polar residues" evidence="1">
    <location>
        <begin position="118"/>
        <end position="132"/>
    </location>
</feature>
<name>A0A8J4Y756_CHIOP</name>
<evidence type="ECO:0000256" key="1">
    <source>
        <dbReference type="SAM" id="MobiDB-lite"/>
    </source>
</evidence>
<dbReference type="EMBL" id="JACEEZ010016004">
    <property type="protein sequence ID" value="KAG0718476.1"/>
    <property type="molecule type" value="Genomic_DNA"/>
</dbReference>
<keyword evidence="3" id="KW-1185">Reference proteome</keyword>